<dbReference type="NCBIfam" id="NF033788">
    <property type="entry name" value="HTH_metalloreg"/>
    <property type="match status" value="1"/>
</dbReference>
<keyword evidence="1" id="KW-0805">Transcription regulation</keyword>
<comment type="caution">
    <text evidence="5">The sequence shown here is derived from an EMBL/GenBank/DDBJ whole genome shotgun (WGS) entry which is preliminary data.</text>
</comment>
<evidence type="ECO:0000256" key="2">
    <source>
        <dbReference type="ARBA" id="ARBA00023125"/>
    </source>
</evidence>
<evidence type="ECO:0000313" key="6">
    <source>
        <dbReference type="Proteomes" id="UP000295657"/>
    </source>
</evidence>
<dbReference type="InterPro" id="IPR051011">
    <property type="entry name" value="Metal_resp_trans_reg"/>
</dbReference>
<dbReference type="GO" id="GO:0003700">
    <property type="term" value="F:DNA-binding transcription factor activity"/>
    <property type="evidence" value="ECO:0007669"/>
    <property type="project" value="InterPro"/>
</dbReference>
<dbReference type="InterPro" id="IPR036388">
    <property type="entry name" value="WH-like_DNA-bd_sf"/>
</dbReference>
<gene>
    <name evidence="5" type="ORF">EDC45_1500</name>
</gene>
<evidence type="ECO:0000313" key="5">
    <source>
        <dbReference type="EMBL" id="TDQ57438.1"/>
    </source>
</evidence>
<dbReference type="Gene3D" id="1.10.10.10">
    <property type="entry name" value="Winged helix-like DNA-binding domain superfamily/Winged helix DNA-binding domain"/>
    <property type="match status" value="1"/>
</dbReference>
<evidence type="ECO:0000259" key="4">
    <source>
        <dbReference type="PROSITE" id="PS50987"/>
    </source>
</evidence>
<dbReference type="PROSITE" id="PS50987">
    <property type="entry name" value="HTH_ARSR_2"/>
    <property type="match status" value="1"/>
</dbReference>
<keyword evidence="3" id="KW-0804">Transcription</keyword>
<feature type="domain" description="HTH arsR-type" evidence="4">
    <location>
        <begin position="1"/>
        <end position="95"/>
    </location>
</feature>
<keyword evidence="2" id="KW-0238">DNA-binding</keyword>
<dbReference type="PRINTS" id="PR00778">
    <property type="entry name" value="HTHARSR"/>
</dbReference>
<dbReference type="AlphaFoldDB" id="A0A4R6VBJ0"/>
<reference evidence="5 6" key="1">
    <citation type="submission" date="2019-03" db="EMBL/GenBank/DDBJ databases">
        <title>Genomic Encyclopedia of Type Strains, Phase IV (KMG-IV): sequencing the most valuable type-strain genomes for metagenomic binning, comparative biology and taxonomic classification.</title>
        <authorList>
            <person name="Goeker M."/>
        </authorList>
    </citation>
    <scope>NUCLEOTIDE SEQUENCE [LARGE SCALE GENOMIC DNA]</scope>
    <source>
        <strain evidence="5 6">DSM 28403</strain>
    </source>
</reference>
<dbReference type="InterPro" id="IPR036390">
    <property type="entry name" value="WH_DNA-bd_sf"/>
</dbReference>
<dbReference type="Proteomes" id="UP000295657">
    <property type="component" value="Unassembled WGS sequence"/>
</dbReference>
<name>A0A4R6VBJ0_9PAST</name>
<dbReference type="GO" id="GO:0003677">
    <property type="term" value="F:DNA binding"/>
    <property type="evidence" value="ECO:0007669"/>
    <property type="project" value="UniProtKB-KW"/>
</dbReference>
<proteinExistence type="predicted"/>
<protein>
    <submittedName>
        <fullName evidence="5">ArsR family transcriptional regulator</fullName>
    </submittedName>
</protein>
<evidence type="ECO:0000256" key="3">
    <source>
        <dbReference type="ARBA" id="ARBA00023163"/>
    </source>
</evidence>
<dbReference type="SUPFAM" id="SSF46785">
    <property type="entry name" value="Winged helix' DNA-binding domain"/>
    <property type="match status" value="1"/>
</dbReference>
<dbReference type="CDD" id="cd00090">
    <property type="entry name" value="HTH_ARSR"/>
    <property type="match status" value="1"/>
</dbReference>
<dbReference type="OrthoDB" id="5297460at2"/>
<dbReference type="RefSeq" id="WP_133545042.1">
    <property type="nucleotide sequence ID" value="NZ_SNYQ01000005.1"/>
</dbReference>
<organism evidence="5 6">
    <name type="scientific">Mesocricetibacter intestinalis</name>
    <dbReference type="NCBI Taxonomy" id="1521930"/>
    <lineage>
        <taxon>Bacteria</taxon>
        <taxon>Pseudomonadati</taxon>
        <taxon>Pseudomonadota</taxon>
        <taxon>Gammaproteobacteria</taxon>
        <taxon>Pasteurellales</taxon>
        <taxon>Pasteurellaceae</taxon>
        <taxon>Mesocricetibacter</taxon>
    </lineage>
</organism>
<accession>A0A4R6VBJ0</accession>
<dbReference type="InterPro" id="IPR011991">
    <property type="entry name" value="ArsR-like_HTH"/>
</dbReference>
<dbReference type="PANTHER" id="PTHR43132">
    <property type="entry name" value="ARSENICAL RESISTANCE OPERON REPRESSOR ARSR-RELATED"/>
    <property type="match status" value="1"/>
</dbReference>
<dbReference type="InterPro" id="IPR001845">
    <property type="entry name" value="HTH_ArsR_DNA-bd_dom"/>
</dbReference>
<dbReference type="EMBL" id="SNYQ01000005">
    <property type="protein sequence ID" value="TDQ57438.1"/>
    <property type="molecule type" value="Genomic_DNA"/>
</dbReference>
<dbReference type="PANTHER" id="PTHR43132:SF2">
    <property type="entry name" value="ARSENICAL RESISTANCE OPERON REPRESSOR ARSR-RELATED"/>
    <property type="match status" value="1"/>
</dbReference>
<dbReference type="Pfam" id="PF12840">
    <property type="entry name" value="HTH_20"/>
    <property type="match status" value="1"/>
</dbReference>
<keyword evidence="6" id="KW-1185">Reference proteome</keyword>
<evidence type="ECO:0000256" key="1">
    <source>
        <dbReference type="ARBA" id="ARBA00023015"/>
    </source>
</evidence>
<sequence length="107" mass="11969">MNTESASKLFESLSSPIRLKIFQHLTLQGHQGMVAGELAKQLGLAPNNLSFHLKTLLAANLIYSRQEGRFIRYYANLPLMMKLVSFLTARCCQNEAGDTDCKKFCGD</sequence>
<dbReference type="SMART" id="SM00418">
    <property type="entry name" value="HTH_ARSR"/>
    <property type="match status" value="1"/>
</dbReference>